<comment type="caution">
    <text evidence="5">The sequence shown here is derived from an EMBL/GenBank/DDBJ whole genome shotgun (WGS) entry which is preliminary data.</text>
</comment>
<feature type="active site" description="Charge relay system" evidence="2">
    <location>
        <position position="280"/>
    </location>
</feature>
<evidence type="ECO:0000259" key="3">
    <source>
        <dbReference type="Pfam" id="PF04775"/>
    </source>
</evidence>
<feature type="domain" description="BAAT/Acyl-CoA thioester hydrolase C-terminal" evidence="4">
    <location>
        <begin position="220"/>
        <end position="264"/>
    </location>
</feature>
<evidence type="ECO:0000313" key="5">
    <source>
        <dbReference type="EMBL" id="KAK3101148.1"/>
    </source>
</evidence>
<dbReference type="AlphaFoldDB" id="A0AA89C629"/>
<dbReference type="Proteomes" id="UP001186944">
    <property type="component" value="Unassembled WGS sequence"/>
</dbReference>
<evidence type="ECO:0000259" key="4">
    <source>
        <dbReference type="Pfam" id="PF08840"/>
    </source>
</evidence>
<dbReference type="PANTHER" id="PTHR10824">
    <property type="entry name" value="ACYL-COENZYME A THIOESTERASE-RELATED"/>
    <property type="match status" value="1"/>
</dbReference>
<evidence type="ECO:0000256" key="1">
    <source>
        <dbReference type="ARBA" id="ARBA00006538"/>
    </source>
</evidence>
<comment type="similarity">
    <text evidence="1">Belongs to the C/M/P thioester hydrolase family.</text>
</comment>
<dbReference type="Gene3D" id="2.60.40.2240">
    <property type="entry name" value="Acyl-CoA thioester hydrolase/BAAT N-terminal domain"/>
    <property type="match status" value="1"/>
</dbReference>
<sequence length="376" mass="42371">MHSDAASLLAIPHISVTPENALIDDKLYIRVSGLQKYQNVTLLNKVADNGIRFASSGCFRANNEGIVDVSQDECLQGTYKGKDAMGLFWSLKPEPGYENKRLLKDDVSTPLVFHVLVYDGMYSWEELHKKSSTLEPLNSTEINRWYKSPDVKRIDIHEGNLRGALFIPKGTGPFPAIIDMFGGIGGLVETRAALFASRGFLTLALAYFNYKDLPVNFYDVHYPYFLEAASWMYNHPLALPGGIGTVGVSYGGVFSASMATFLKEAWESDAKYLCLVGEDDQCLDSSYMDYWYSKWPSDQRHKVEYIKYPDTGHLVEPPYSPLHRTTTIRTPFKGLCFWGGTPEGHAHAQEDSWRRILDFLHTNVPVKSKQTIKSQL</sequence>
<protein>
    <submittedName>
        <fullName evidence="5">Uncharacterized protein</fullName>
    </submittedName>
</protein>
<feature type="domain" description="BAAT/Acyl-CoA thioester hydrolase C-terminal" evidence="4">
    <location>
        <begin position="268"/>
        <end position="362"/>
    </location>
</feature>
<dbReference type="PANTHER" id="PTHR10824:SF4">
    <property type="entry name" value="ACYL-COENZYME A THIOESTERASE 1-LIKE"/>
    <property type="match status" value="1"/>
</dbReference>
<proteinExistence type="inferred from homology"/>
<reference evidence="5" key="1">
    <citation type="submission" date="2019-08" db="EMBL/GenBank/DDBJ databases">
        <title>The improved chromosome-level genome for the pearl oyster Pinctada fucata martensii using PacBio sequencing and Hi-C.</title>
        <authorList>
            <person name="Zheng Z."/>
        </authorList>
    </citation>
    <scope>NUCLEOTIDE SEQUENCE</scope>
    <source>
        <strain evidence="5">ZZ-2019</strain>
        <tissue evidence="5">Adductor muscle</tissue>
    </source>
</reference>
<gene>
    <name evidence="5" type="ORF">FSP39_001301</name>
</gene>
<evidence type="ECO:0000256" key="2">
    <source>
        <dbReference type="PIRSR" id="PIRSR016521-1"/>
    </source>
</evidence>
<feature type="active site" description="Charge relay system" evidence="2">
    <location>
        <position position="249"/>
    </location>
</feature>
<dbReference type="InterPro" id="IPR016662">
    <property type="entry name" value="Acyl-CoA_thioEstase_long-chain"/>
</dbReference>
<dbReference type="Pfam" id="PF04775">
    <property type="entry name" value="Bile_Hydr_Trans"/>
    <property type="match status" value="1"/>
</dbReference>
<dbReference type="SUPFAM" id="SSF53474">
    <property type="entry name" value="alpha/beta-Hydrolases"/>
    <property type="match status" value="1"/>
</dbReference>
<dbReference type="PIRSF" id="PIRSF016521">
    <property type="entry name" value="Acyl-CoA_hydro"/>
    <property type="match status" value="1"/>
</dbReference>
<dbReference type="InterPro" id="IPR042490">
    <property type="entry name" value="Thio_Ohase/BAAT_N"/>
</dbReference>
<dbReference type="InterPro" id="IPR029058">
    <property type="entry name" value="AB_hydrolase_fold"/>
</dbReference>
<dbReference type="Pfam" id="PF08840">
    <property type="entry name" value="BAAT_C"/>
    <property type="match status" value="2"/>
</dbReference>
<feature type="domain" description="Acyl-CoA thioester hydrolase/bile acid-CoA amino acid N-acetyltransferase" evidence="3">
    <location>
        <begin position="24"/>
        <end position="158"/>
    </location>
</feature>
<dbReference type="GO" id="GO:0006637">
    <property type="term" value="P:acyl-CoA metabolic process"/>
    <property type="evidence" value="ECO:0007669"/>
    <property type="project" value="InterPro"/>
</dbReference>
<feature type="active site" description="Charge relay system" evidence="2">
    <location>
        <position position="313"/>
    </location>
</feature>
<dbReference type="InterPro" id="IPR006862">
    <property type="entry name" value="Thio_Ohase/aa_AcTrfase"/>
</dbReference>
<dbReference type="EMBL" id="VSWD01000005">
    <property type="protein sequence ID" value="KAK3101148.1"/>
    <property type="molecule type" value="Genomic_DNA"/>
</dbReference>
<name>A0AA89C629_PINIB</name>
<dbReference type="InterPro" id="IPR014940">
    <property type="entry name" value="BAAT_C"/>
</dbReference>
<accession>A0AA89C629</accession>
<keyword evidence="6" id="KW-1185">Reference proteome</keyword>
<evidence type="ECO:0000313" key="6">
    <source>
        <dbReference type="Proteomes" id="UP001186944"/>
    </source>
</evidence>
<dbReference type="GO" id="GO:0047617">
    <property type="term" value="F:fatty acyl-CoA hydrolase activity"/>
    <property type="evidence" value="ECO:0007669"/>
    <property type="project" value="TreeGrafter"/>
</dbReference>
<organism evidence="5 6">
    <name type="scientific">Pinctada imbricata</name>
    <name type="common">Atlantic pearl-oyster</name>
    <name type="synonym">Pinctada martensii</name>
    <dbReference type="NCBI Taxonomy" id="66713"/>
    <lineage>
        <taxon>Eukaryota</taxon>
        <taxon>Metazoa</taxon>
        <taxon>Spiralia</taxon>
        <taxon>Lophotrochozoa</taxon>
        <taxon>Mollusca</taxon>
        <taxon>Bivalvia</taxon>
        <taxon>Autobranchia</taxon>
        <taxon>Pteriomorphia</taxon>
        <taxon>Pterioida</taxon>
        <taxon>Pterioidea</taxon>
        <taxon>Pteriidae</taxon>
        <taxon>Pinctada</taxon>
    </lineage>
</organism>
<dbReference type="GO" id="GO:0006631">
    <property type="term" value="P:fatty acid metabolic process"/>
    <property type="evidence" value="ECO:0007669"/>
    <property type="project" value="TreeGrafter"/>
</dbReference>
<dbReference type="Gene3D" id="3.40.50.1820">
    <property type="entry name" value="alpha/beta hydrolase"/>
    <property type="match status" value="2"/>
</dbReference>